<evidence type="ECO:0000313" key="3">
    <source>
        <dbReference type="Proteomes" id="UP000438429"/>
    </source>
</evidence>
<proteinExistence type="predicted"/>
<accession>A0A6A4SGT1</accession>
<protein>
    <submittedName>
        <fullName evidence="2">Uncharacterized protein</fullName>
    </submittedName>
</protein>
<feature type="region of interest" description="Disordered" evidence="1">
    <location>
        <begin position="350"/>
        <end position="381"/>
    </location>
</feature>
<dbReference type="EMBL" id="VEVO01000015">
    <property type="protein sequence ID" value="KAF0030144.1"/>
    <property type="molecule type" value="Genomic_DNA"/>
</dbReference>
<gene>
    <name evidence="2" type="ORF">F2P81_016875</name>
</gene>
<feature type="compositionally biased region" description="Basic and acidic residues" evidence="1">
    <location>
        <begin position="361"/>
        <end position="380"/>
    </location>
</feature>
<evidence type="ECO:0000313" key="2">
    <source>
        <dbReference type="EMBL" id="KAF0030144.1"/>
    </source>
</evidence>
<sequence>EKYPPKLAAVAYLLRHLKVGCLIRLEAIVQTIKSETRLLHVFTENHCIILKQGDLEIFVSGLMFGLPWLHSIPTAEGHEELHSPDKHQGKRAMNLIVRQKELPQQPLDVRILGKRCIGVILQSQCKPTKPKGGNEKFGVVFIFLQWAEAGSGVGNGWTAAFHRRQADHAASDMLISQCHHVQRVIGPAAGRDGKRDEGLRLAQELPREREHKALEVQTQHFNELGRQRCKIRPLSLVGRSLRQERKWLSEQSFPGAVWENAAAAEPCDKISETDIDVETLYKTDFCDECKLSNLAEWISLLTRATANPCSAAHPNMSHEDDEYRAMSCICSIHLRLLIWTRREKMFRRKKSSRVLIQKPTPRSDPDHGPRESAEVQRTEGKQQTLARVVTLGCLRRI</sequence>
<evidence type="ECO:0000256" key="1">
    <source>
        <dbReference type="SAM" id="MobiDB-lite"/>
    </source>
</evidence>
<name>A0A6A4SGT1_SCOMX</name>
<comment type="caution">
    <text evidence="2">The sequence shown here is derived from an EMBL/GenBank/DDBJ whole genome shotgun (WGS) entry which is preliminary data.</text>
</comment>
<dbReference type="Proteomes" id="UP000438429">
    <property type="component" value="Unassembled WGS sequence"/>
</dbReference>
<reference evidence="2 3" key="1">
    <citation type="submission" date="2019-06" db="EMBL/GenBank/DDBJ databases">
        <title>Draft genomes of female and male turbot (Scophthalmus maximus).</title>
        <authorList>
            <person name="Xu H."/>
            <person name="Xu X.-W."/>
            <person name="Shao C."/>
            <person name="Chen S."/>
        </authorList>
    </citation>
    <scope>NUCLEOTIDE SEQUENCE [LARGE SCALE GENOMIC DNA]</scope>
    <source>
        <strain evidence="2">Ysfricsl-2016a</strain>
        <tissue evidence="2">Blood</tissue>
    </source>
</reference>
<dbReference type="AlphaFoldDB" id="A0A6A4SGT1"/>
<organism evidence="2 3">
    <name type="scientific">Scophthalmus maximus</name>
    <name type="common">Turbot</name>
    <name type="synonym">Psetta maxima</name>
    <dbReference type="NCBI Taxonomy" id="52904"/>
    <lineage>
        <taxon>Eukaryota</taxon>
        <taxon>Metazoa</taxon>
        <taxon>Chordata</taxon>
        <taxon>Craniata</taxon>
        <taxon>Vertebrata</taxon>
        <taxon>Euteleostomi</taxon>
        <taxon>Actinopterygii</taxon>
        <taxon>Neopterygii</taxon>
        <taxon>Teleostei</taxon>
        <taxon>Neoteleostei</taxon>
        <taxon>Acanthomorphata</taxon>
        <taxon>Carangaria</taxon>
        <taxon>Pleuronectiformes</taxon>
        <taxon>Pleuronectoidei</taxon>
        <taxon>Scophthalmidae</taxon>
        <taxon>Scophthalmus</taxon>
    </lineage>
</organism>
<feature type="non-terminal residue" evidence="2">
    <location>
        <position position="1"/>
    </location>
</feature>